<evidence type="ECO:0000313" key="2">
    <source>
        <dbReference type="EMBL" id="TDK66384.1"/>
    </source>
</evidence>
<accession>A0A4R5W287</accession>
<reference evidence="2 3" key="1">
    <citation type="submission" date="2019-03" db="EMBL/GenBank/DDBJ databases">
        <title>Sapientia aquatica gen. nov., sp. nov., isolated from a crater lake.</title>
        <authorList>
            <person name="Felfoldi T."/>
            <person name="Szabo A."/>
            <person name="Toth E."/>
            <person name="Schumann P."/>
            <person name="Keki Z."/>
            <person name="Marialigeti K."/>
            <person name="Mathe I."/>
        </authorList>
    </citation>
    <scope>NUCLEOTIDE SEQUENCE [LARGE SCALE GENOMIC DNA]</scope>
    <source>
        <strain evidence="2 3">SA-152</strain>
    </source>
</reference>
<evidence type="ECO:0000313" key="3">
    <source>
        <dbReference type="Proteomes" id="UP000294829"/>
    </source>
</evidence>
<dbReference type="AlphaFoldDB" id="A0A4R5W287"/>
<gene>
    <name evidence="2" type="ORF">E2I14_07880</name>
</gene>
<feature type="transmembrane region" description="Helical" evidence="1">
    <location>
        <begin position="75"/>
        <end position="98"/>
    </location>
</feature>
<evidence type="ECO:0000256" key="1">
    <source>
        <dbReference type="SAM" id="Phobius"/>
    </source>
</evidence>
<organism evidence="2 3">
    <name type="scientific">Sapientia aquatica</name>
    <dbReference type="NCBI Taxonomy" id="1549640"/>
    <lineage>
        <taxon>Bacteria</taxon>
        <taxon>Pseudomonadati</taxon>
        <taxon>Pseudomonadota</taxon>
        <taxon>Betaproteobacteria</taxon>
        <taxon>Burkholderiales</taxon>
        <taxon>Oxalobacteraceae</taxon>
        <taxon>Sapientia</taxon>
    </lineage>
</organism>
<feature type="transmembrane region" description="Helical" evidence="1">
    <location>
        <begin position="162"/>
        <end position="183"/>
    </location>
</feature>
<feature type="transmembrane region" description="Helical" evidence="1">
    <location>
        <begin position="30"/>
        <end position="63"/>
    </location>
</feature>
<comment type="caution">
    <text evidence="2">The sequence shown here is derived from an EMBL/GenBank/DDBJ whole genome shotgun (WGS) entry which is preliminary data.</text>
</comment>
<keyword evidence="1" id="KW-0472">Membrane</keyword>
<dbReference type="EMBL" id="SMYL01000003">
    <property type="protein sequence ID" value="TDK66384.1"/>
    <property type="molecule type" value="Genomic_DNA"/>
</dbReference>
<dbReference type="RefSeq" id="WP_133327213.1">
    <property type="nucleotide sequence ID" value="NZ_SMYL01000003.1"/>
</dbReference>
<proteinExistence type="predicted"/>
<dbReference type="Proteomes" id="UP000294829">
    <property type="component" value="Unassembled WGS sequence"/>
</dbReference>
<keyword evidence="1" id="KW-0812">Transmembrane</keyword>
<keyword evidence="3" id="KW-1185">Reference proteome</keyword>
<name>A0A4R5W287_9BURK</name>
<protein>
    <submittedName>
        <fullName evidence="2">Uncharacterized protein</fullName>
    </submittedName>
</protein>
<sequence length="193" mass="21497">MKRNNVRHCWENTLQNVAAMPSAPRFAWEWTVFGLFLAVASFLVPSFPSALLCFYYFFSWILWNIAAWGEISKGAYIRLGLLWIAIDFSILICFLSAVHSLGDVTNTQGSEMIWGIAYLPSILPLGLILDFGSNATNSGSNQFILNAKTLLGPALGNAVGNWLLISAVSVCQCIVVGYLMFIIRRIKYNRMTS</sequence>
<keyword evidence="1" id="KW-1133">Transmembrane helix</keyword>